<reference evidence="2" key="2">
    <citation type="submission" date="2015-01" db="EMBL/GenBank/DDBJ databases">
        <title>Evolutionary Origins and Diversification of the Mycorrhizal Mutualists.</title>
        <authorList>
            <consortium name="DOE Joint Genome Institute"/>
            <consortium name="Mycorrhizal Genomics Consortium"/>
            <person name="Kohler A."/>
            <person name="Kuo A."/>
            <person name="Nagy L.G."/>
            <person name="Floudas D."/>
            <person name="Copeland A."/>
            <person name="Barry K.W."/>
            <person name="Cichocki N."/>
            <person name="Veneault-Fourrey C."/>
            <person name="LaButti K."/>
            <person name="Lindquist E.A."/>
            <person name="Lipzen A."/>
            <person name="Lundell T."/>
            <person name="Morin E."/>
            <person name="Murat C."/>
            <person name="Riley R."/>
            <person name="Ohm R."/>
            <person name="Sun H."/>
            <person name="Tunlid A."/>
            <person name="Henrissat B."/>
            <person name="Grigoriev I.V."/>
            <person name="Hibbett D.S."/>
            <person name="Martin F."/>
        </authorList>
    </citation>
    <scope>NUCLEOTIDE SEQUENCE [LARGE SCALE GENOMIC DNA]</scope>
    <source>
        <strain evidence="2">LaAM-08-1</strain>
    </source>
</reference>
<dbReference type="Proteomes" id="UP000054477">
    <property type="component" value="Unassembled WGS sequence"/>
</dbReference>
<protein>
    <submittedName>
        <fullName evidence="1">Uncharacterized protein</fullName>
    </submittedName>
</protein>
<dbReference type="AlphaFoldDB" id="A0A0C9YNS0"/>
<gene>
    <name evidence="1" type="ORF">K443DRAFT_671554</name>
</gene>
<name>A0A0C9YNS0_9AGAR</name>
<sequence length="152" mass="16965">MEDLLLAFRLIAQSKKKQPITIDCHAGREYAITIRANLCQAARGFINFRSAEGLPRSLRQNEQRGSGFRLAYHFTSTGGSWRQWGRSSHSEHGFPSLPLNADETREVTPPLPTIRLGRRGHVPGTSHAHILPSSLSAQSQEFHRIVRSVGTI</sequence>
<keyword evidence="2" id="KW-1185">Reference proteome</keyword>
<proteinExistence type="predicted"/>
<dbReference type="HOGENOM" id="CLU_1722660_0_0_1"/>
<evidence type="ECO:0000313" key="2">
    <source>
        <dbReference type="Proteomes" id="UP000054477"/>
    </source>
</evidence>
<reference evidence="1 2" key="1">
    <citation type="submission" date="2014-04" db="EMBL/GenBank/DDBJ databases">
        <authorList>
            <consortium name="DOE Joint Genome Institute"/>
            <person name="Kuo A."/>
            <person name="Kohler A."/>
            <person name="Nagy L.G."/>
            <person name="Floudas D."/>
            <person name="Copeland A."/>
            <person name="Barry K.W."/>
            <person name="Cichocki N."/>
            <person name="Veneault-Fourrey C."/>
            <person name="LaButti K."/>
            <person name="Lindquist E.A."/>
            <person name="Lipzen A."/>
            <person name="Lundell T."/>
            <person name="Morin E."/>
            <person name="Murat C."/>
            <person name="Sun H."/>
            <person name="Tunlid A."/>
            <person name="Henrissat B."/>
            <person name="Grigoriev I.V."/>
            <person name="Hibbett D.S."/>
            <person name="Martin F."/>
            <person name="Nordberg H.P."/>
            <person name="Cantor M.N."/>
            <person name="Hua S.X."/>
        </authorList>
    </citation>
    <scope>NUCLEOTIDE SEQUENCE [LARGE SCALE GENOMIC DNA]</scope>
    <source>
        <strain evidence="1 2">LaAM-08-1</strain>
    </source>
</reference>
<dbReference type="EMBL" id="KN838538">
    <property type="protein sequence ID" value="KIK09658.1"/>
    <property type="molecule type" value="Genomic_DNA"/>
</dbReference>
<evidence type="ECO:0000313" key="1">
    <source>
        <dbReference type="EMBL" id="KIK09658.1"/>
    </source>
</evidence>
<accession>A0A0C9YNS0</accession>
<organism evidence="1 2">
    <name type="scientific">Laccaria amethystina LaAM-08-1</name>
    <dbReference type="NCBI Taxonomy" id="1095629"/>
    <lineage>
        <taxon>Eukaryota</taxon>
        <taxon>Fungi</taxon>
        <taxon>Dikarya</taxon>
        <taxon>Basidiomycota</taxon>
        <taxon>Agaricomycotina</taxon>
        <taxon>Agaricomycetes</taxon>
        <taxon>Agaricomycetidae</taxon>
        <taxon>Agaricales</taxon>
        <taxon>Agaricineae</taxon>
        <taxon>Hydnangiaceae</taxon>
        <taxon>Laccaria</taxon>
    </lineage>
</organism>